<dbReference type="InterPro" id="IPR008964">
    <property type="entry name" value="Invasin/intimin_cell_adhesion"/>
</dbReference>
<name>A0A533Q8S8_9BACT</name>
<proteinExistence type="predicted"/>
<feature type="domain" description="DUF7948" evidence="1">
    <location>
        <begin position="65"/>
        <end position="292"/>
    </location>
</feature>
<dbReference type="Gene3D" id="2.60.40.10">
    <property type="entry name" value="Immunoglobulins"/>
    <property type="match status" value="1"/>
</dbReference>
<dbReference type="PANTHER" id="PTHR35580">
    <property type="entry name" value="CELL SURFACE GLYCOPROTEIN (S-LAYER PROTEIN)-LIKE PROTEIN"/>
    <property type="match status" value="1"/>
</dbReference>
<dbReference type="AlphaFoldDB" id="A0A533Q8S8"/>
<gene>
    <name evidence="2" type="ORF">JETT_2654</name>
</gene>
<protein>
    <submittedName>
        <fullName evidence="2">Phage tail fiber protein</fullName>
    </submittedName>
</protein>
<sequence length="872" mass="93033">MKRLHFESTPYGNLLRTAAMVCLSVGVTTGIYAREPGKRGESHTGLNKVTQVKIRESYGKLPLSFIKNQGQMNEKVRFYERGHGRTLFFTDRGVYLSLVGANPRVCPDGSSTTARNSKSELIRLIPLGARKNPEIHAEGLQDSKVNYFMGNDSQKWKTNIPTYQSVVYKGMYQGIDMKFYGNNRQIEYDIIVNPGANPSRIQLSYDGVEDLRITEKGDLEICLKEGKLLQKRPYIYQEIEGKKVERTGAFKVSRLGSKVQNPKPETRNSKHFTYTFRVASYDKRYPLVIDPILVYSTYLGGSDEDSGVDIAVDTAGNAYITGSTGSTDFPTDNAFDESLTGSRDVFVTKLNAAGNDLIYSTYLGGSGGDSSDFIAVDADGNAYITGGTGSTDFPTANAFDKSPNGNSDAFVTKLNAAGNGLIYSTYLGGSGDDGGNGIAVDTAGSAYITGGTGSTDFPTDNAFDENLTGSRDAFVTKLNAAGTSLVYSTYLGGSGGFFEFEDIGSGIAVDTAGNAYITGSTDSTDFPTANAFDESLNGFTDAFVTKLNAAGTSLIYSTYLGGDDLLRDDLGIGIAVDTIGNAYIAGQTGSTDFPTANAFDESLNGVKDVFVTKLNAAGTGLIYSTYLGGSAGPPRFADETCNGMAVDTDGNVYITGDTDSPDFPTVNALDNKLDGDFDAFVTKLNAAGNGLIYSTYLGGGVDELLTPGYDVGQGIAVDADGNAYITGFTGSPDFPTANAFDESLDGFEDAFVTKIAADVKPPSRKAKWIKASPVQLKIKKGTDGKITVTVTGKERCPVEGKVVKAFIQGGKNQISISSDRQTTDANGQAVFTVHARQIGTAKVIFRTSGVYKRAFVLVHVIKPRSTKRTIKS</sequence>
<dbReference type="Proteomes" id="UP000319783">
    <property type="component" value="Unassembled WGS sequence"/>
</dbReference>
<dbReference type="PANTHER" id="PTHR35580:SF1">
    <property type="entry name" value="PHYTASE-LIKE DOMAIN-CONTAINING PROTEIN"/>
    <property type="match status" value="1"/>
</dbReference>
<dbReference type="EMBL" id="SULG01000063">
    <property type="protein sequence ID" value="TLD41083.1"/>
    <property type="molecule type" value="Genomic_DNA"/>
</dbReference>
<dbReference type="InterPro" id="IPR057708">
    <property type="entry name" value="DUF7948"/>
</dbReference>
<dbReference type="InterPro" id="IPR010620">
    <property type="entry name" value="SBBP_repeat"/>
</dbReference>
<dbReference type="InterPro" id="IPR052918">
    <property type="entry name" value="Motility_Chemotaxis_Reg"/>
</dbReference>
<dbReference type="InterPro" id="IPR013783">
    <property type="entry name" value="Ig-like_fold"/>
</dbReference>
<accession>A0A533Q8S8</accession>
<evidence type="ECO:0000313" key="2">
    <source>
        <dbReference type="EMBL" id="TLD41083.1"/>
    </source>
</evidence>
<comment type="caution">
    <text evidence="2">The sequence shown here is derived from an EMBL/GenBank/DDBJ whole genome shotgun (WGS) entry which is preliminary data.</text>
</comment>
<organism evidence="2 3">
    <name type="scientific">Candidatus Jettenia ecosi</name>
    <dbReference type="NCBI Taxonomy" id="2494326"/>
    <lineage>
        <taxon>Bacteria</taxon>
        <taxon>Pseudomonadati</taxon>
        <taxon>Planctomycetota</taxon>
        <taxon>Candidatus Brocadiia</taxon>
        <taxon>Candidatus Brocadiales</taxon>
        <taxon>Candidatus Brocadiaceae</taxon>
        <taxon>Candidatus Jettenia</taxon>
    </lineage>
</organism>
<dbReference type="Pfam" id="PF25778">
    <property type="entry name" value="DUF7948"/>
    <property type="match status" value="1"/>
</dbReference>
<dbReference type="SUPFAM" id="SSF101898">
    <property type="entry name" value="NHL repeat"/>
    <property type="match status" value="1"/>
</dbReference>
<evidence type="ECO:0000313" key="3">
    <source>
        <dbReference type="Proteomes" id="UP000319783"/>
    </source>
</evidence>
<dbReference type="SUPFAM" id="SSF49373">
    <property type="entry name" value="Invasin/intimin cell-adhesion fragments"/>
    <property type="match status" value="1"/>
</dbReference>
<reference evidence="2 3" key="1">
    <citation type="submission" date="2019-04" db="EMBL/GenBank/DDBJ databases">
        <title>Genome of a novel bacterium Candidatus Jettenia ecosi reconstructed from metagenome of an anammox bioreactor.</title>
        <authorList>
            <person name="Mardanov A.V."/>
            <person name="Beletsky A.V."/>
            <person name="Ravin N.V."/>
            <person name="Botchkova E.A."/>
            <person name="Litti Y.V."/>
            <person name="Nozhevnikova A.N."/>
        </authorList>
    </citation>
    <scope>NUCLEOTIDE SEQUENCE [LARGE SCALE GENOMIC DNA]</scope>
    <source>
        <strain evidence="2">J2</strain>
    </source>
</reference>
<dbReference type="Pfam" id="PF06739">
    <property type="entry name" value="SBBP"/>
    <property type="match status" value="7"/>
</dbReference>
<evidence type="ECO:0000259" key="1">
    <source>
        <dbReference type="Pfam" id="PF25778"/>
    </source>
</evidence>